<protein>
    <submittedName>
        <fullName evidence="2">Uncharacterized protein</fullName>
    </submittedName>
</protein>
<name>A0ABT9WJW3_9BACL</name>
<evidence type="ECO:0000313" key="3">
    <source>
        <dbReference type="Proteomes" id="UP001233836"/>
    </source>
</evidence>
<evidence type="ECO:0000313" key="2">
    <source>
        <dbReference type="EMBL" id="MDQ0173558.1"/>
    </source>
</evidence>
<sequence length="278" mass="29527">MIKINNNILRVILSFMLISVCIYGQSASAASTNEIYYLKGAAYSSDLQKQYSSTPTDIGSSAVVMSVSTAFDGRSSGKERVRAWTRNAIVANHYNAGVVKTNYISLSFGNPNVNMLLNQNDVLPAKTAAFDGIPGVSFFLKGILSPAYELSLAVIPALNGSVGHTFNDNNSVASVKINSSNSDLELPASVGYKDGDSYYNGIYNTQKGTTTKQGVGKGASAYFGYKYIVPVNGTGTLTASAIAQYEVRVFNDPISGVPLIFNATSGKASVAHTISYQK</sequence>
<feature type="chain" id="PRO_5046431488" evidence="1">
    <location>
        <begin position="30"/>
        <end position="278"/>
    </location>
</feature>
<organism evidence="2 3">
    <name type="scientific">Paenibacillus tundrae</name>
    <dbReference type="NCBI Taxonomy" id="528187"/>
    <lineage>
        <taxon>Bacteria</taxon>
        <taxon>Bacillati</taxon>
        <taxon>Bacillota</taxon>
        <taxon>Bacilli</taxon>
        <taxon>Bacillales</taxon>
        <taxon>Paenibacillaceae</taxon>
        <taxon>Paenibacillus</taxon>
    </lineage>
</organism>
<comment type="caution">
    <text evidence="2">The sequence shown here is derived from an EMBL/GenBank/DDBJ whole genome shotgun (WGS) entry which is preliminary data.</text>
</comment>
<keyword evidence="3" id="KW-1185">Reference proteome</keyword>
<accession>A0ABT9WJW3</accession>
<keyword evidence="1" id="KW-0732">Signal</keyword>
<gene>
    <name evidence="2" type="ORF">J2T19_005051</name>
</gene>
<dbReference type="RefSeq" id="WP_307220710.1">
    <property type="nucleotide sequence ID" value="NZ_JAUSTI010000021.1"/>
</dbReference>
<proteinExistence type="predicted"/>
<reference evidence="2 3" key="1">
    <citation type="submission" date="2023-07" db="EMBL/GenBank/DDBJ databases">
        <title>Sorghum-associated microbial communities from plants grown in Nebraska, USA.</title>
        <authorList>
            <person name="Schachtman D."/>
        </authorList>
    </citation>
    <scope>NUCLEOTIDE SEQUENCE [LARGE SCALE GENOMIC DNA]</scope>
    <source>
        <strain evidence="2 3">DS1314</strain>
    </source>
</reference>
<evidence type="ECO:0000256" key="1">
    <source>
        <dbReference type="SAM" id="SignalP"/>
    </source>
</evidence>
<dbReference type="EMBL" id="JAUSTI010000021">
    <property type="protein sequence ID" value="MDQ0173558.1"/>
    <property type="molecule type" value="Genomic_DNA"/>
</dbReference>
<dbReference type="Proteomes" id="UP001233836">
    <property type="component" value="Unassembled WGS sequence"/>
</dbReference>
<feature type="signal peptide" evidence="1">
    <location>
        <begin position="1"/>
        <end position="29"/>
    </location>
</feature>